<proteinExistence type="predicted"/>
<accession>X1SQM0</accession>
<name>X1SQM0_9ZZZZ</name>
<protein>
    <submittedName>
        <fullName evidence="2">Uncharacterized protein</fullName>
    </submittedName>
</protein>
<evidence type="ECO:0000256" key="1">
    <source>
        <dbReference type="SAM" id="MobiDB-lite"/>
    </source>
</evidence>
<evidence type="ECO:0000313" key="2">
    <source>
        <dbReference type="EMBL" id="GAI70104.1"/>
    </source>
</evidence>
<reference evidence="2" key="1">
    <citation type="journal article" date="2014" name="Front. Microbiol.">
        <title>High frequency of phylogenetically diverse reductive dehalogenase-homologous genes in deep subseafloor sedimentary metagenomes.</title>
        <authorList>
            <person name="Kawai M."/>
            <person name="Futagami T."/>
            <person name="Toyoda A."/>
            <person name="Takaki Y."/>
            <person name="Nishi S."/>
            <person name="Hori S."/>
            <person name="Arai W."/>
            <person name="Tsubouchi T."/>
            <person name="Morono Y."/>
            <person name="Uchiyama I."/>
            <person name="Ito T."/>
            <person name="Fujiyama A."/>
            <person name="Inagaki F."/>
            <person name="Takami H."/>
        </authorList>
    </citation>
    <scope>NUCLEOTIDE SEQUENCE</scope>
    <source>
        <strain evidence="2">Expedition CK06-06</strain>
    </source>
</reference>
<sequence>GVTPVLVNWHINGTAGADILVNTILNDGSDIAASETGHKTGGTAGPQHESG</sequence>
<organism evidence="2">
    <name type="scientific">marine sediment metagenome</name>
    <dbReference type="NCBI Taxonomy" id="412755"/>
    <lineage>
        <taxon>unclassified sequences</taxon>
        <taxon>metagenomes</taxon>
        <taxon>ecological metagenomes</taxon>
    </lineage>
</organism>
<dbReference type="AlphaFoldDB" id="X1SQM0"/>
<feature type="region of interest" description="Disordered" evidence="1">
    <location>
        <begin position="31"/>
        <end position="51"/>
    </location>
</feature>
<dbReference type="EMBL" id="BARV01045564">
    <property type="protein sequence ID" value="GAI70104.1"/>
    <property type="molecule type" value="Genomic_DNA"/>
</dbReference>
<feature type="non-terminal residue" evidence="2">
    <location>
        <position position="51"/>
    </location>
</feature>
<feature type="non-terminal residue" evidence="2">
    <location>
        <position position="1"/>
    </location>
</feature>
<comment type="caution">
    <text evidence="2">The sequence shown here is derived from an EMBL/GenBank/DDBJ whole genome shotgun (WGS) entry which is preliminary data.</text>
</comment>
<gene>
    <name evidence="2" type="ORF">S06H3_66659</name>
</gene>